<name>A0A7Z0GNF2_9MICC</name>
<feature type="compositionally biased region" description="Low complexity" evidence="6">
    <location>
        <begin position="1"/>
        <end position="18"/>
    </location>
</feature>
<keyword evidence="3" id="KW-0663">Pyridoxal phosphate</keyword>
<evidence type="ECO:0000256" key="4">
    <source>
        <dbReference type="ARBA" id="ARBA00023239"/>
    </source>
</evidence>
<feature type="domain" description="Aminotransferase class I/classII large" evidence="7">
    <location>
        <begin position="112"/>
        <end position="417"/>
    </location>
</feature>
<evidence type="ECO:0000256" key="5">
    <source>
        <dbReference type="ARBA" id="ARBA00037974"/>
    </source>
</evidence>
<comment type="cofactor">
    <cofactor evidence="1">
        <name>pyridoxal 5'-phosphate</name>
        <dbReference type="ChEBI" id="CHEBI:597326"/>
    </cofactor>
</comment>
<dbReference type="PANTHER" id="PTHR43525">
    <property type="entry name" value="PROTEIN MALY"/>
    <property type="match status" value="1"/>
</dbReference>
<evidence type="ECO:0000313" key="8">
    <source>
        <dbReference type="EMBL" id="NYJ78316.1"/>
    </source>
</evidence>
<feature type="region of interest" description="Disordered" evidence="6">
    <location>
        <begin position="1"/>
        <end position="22"/>
    </location>
</feature>
<proteinExistence type="inferred from homology"/>
<comment type="similarity">
    <text evidence="5">Belongs to the class-II pyridoxal-phosphate-dependent aminotransferase family. MalY/PatB cystathionine beta-lyase subfamily.</text>
</comment>
<protein>
    <recommendedName>
        <fullName evidence="2">cysteine-S-conjugate beta-lyase</fullName>
        <ecNumber evidence="2">4.4.1.13</ecNumber>
    </recommendedName>
</protein>
<reference evidence="8 9" key="1">
    <citation type="submission" date="2020-07" db="EMBL/GenBank/DDBJ databases">
        <title>Sequencing the genomes of 1000 actinobacteria strains.</title>
        <authorList>
            <person name="Klenk H.-P."/>
        </authorList>
    </citation>
    <scope>NUCLEOTIDE SEQUENCE [LARGE SCALE GENOMIC DNA]</scope>
    <source>
        <strain evidence="8 9">DSM 15475</strain>
    </source>
</reference>
<dbReference type="InterPro" id="IPR015424">
    <property type="entry name" value="PyrdxlP-dep_Trfase"/>
</dbReference>
<accession>A0A7Z0GNF2</accession>
<dbReference type="Gene3D" id="3.90.1150.10">
    <property type="entry name" value="Aspartate Aminotransferase, domain 1"/>
    <property type="match status" value="1"/>
</dbReference>
<dbReference type="InterPro" id="IPR015421">
    <property type="entry name" value="PyrdxlP-dep_Trfase_major"/>
</dbReference>
<evidence type="ECO:0000256" key="3">
    <source>
        <dbReference type="ARBA" id="ARBA00022898"/>
    </source>
</evidence>
<dbReference type="GO" id="GO:0030170">
    <property type="term" value="F:pyridoxal phosphate binding"/>
    <property type="evidence" value="ECO:0007669"/>
    <property type="project" value="InterPro"/>
</dbReference>
<evidence type="ECO:0000256" key="6">
    <source>
        <dbReference type="SAM" id="MobiDB-lite"/>
    </source>
</evidence>
<dbReference type="RefSeq" id="WP_179541674.1">
    <property type="nucleotide sequence ID" value="NZ_BAAALL010000011.1"/>
</dbReference>
<comment type="caution">
    <text evidence="8">The sequence shown here is derived from an EMBL/GenBank/DDBJ whole genome shotgun (WGS) entry which is preliminary data.</text>
</comment>
<evidence type="ECO:0000256" key="2">
    <source>
        <dbReference type="ARBA" id="ARBA00012224"/>
    </source>
</evidence>
<dbReference type="Pfam" id="PF00155">
    <property type="entry name" value="Aminotran_1_2"/>
    <property type="match status" value="1"/>
</dbReference>
<dbReference type="Proteomes" id="UP000535437">
    <property type="component" value="Unassembled WGS sequence"/>
</dbReference>
<dbReference type="SUPFAM" id="SSF53383">
    <property type="entry name" value="PLP-dependent transferases"/>
    <property type="match status" value="1"/>
</dbReference>
<evidence type="ECO:0000256" key="1">
    <source>
        <dbReference type="ARBA" id="ARBA00001933"/>
    </source>
</evidence>
<evidence type="ECO:0000259" key="7">
    <source>
        <dbReference type="Pfam" id="PF00155"/>
    </source>
</evidence>
<gene>
    <name evidence="8" type="ORF">HNR09_001727</name>
</gene>
<dbReference type="EC" id="4.4.1.13" evidence="2"/>
<sequence>MVDSTDTPPSTDPAPSTSNPLEQLSLEALRGRRSAKWRAFGDEVLPLWVAEMDVPLAEPIAEALHGAIARGDTGYPSGRAYAEALAGFAEQRWGWTVDVAHTSTAPDVMRGATEALKLVTEPDDPVVVASPVYPPFFQYPSNAGRRVVQVPLAPSGRLDLAALEETFASVSRSSRTPAFLLANPHNPTGAVHTRTELEQLAVLSDRHGVRVIADEIHAPLVLGPADPTHDGGSHTGSATFTPYLTVDPRGISLMSASKGWNLAGLKAAVMIAGEDAVEDLRRLPRIVAHGPSHVGVLAHTAAFEAGEPWLDALLEGLRANRELLGRLLDEHLPQVRWTAPQGTYLAWLNFRGTGLPGLAEDVPRPGEETPLSGPAQFMLTHAGVALTGGAAFGDGGEGHARLNMATSQAILTEAVERMGRAARG</sequence>
<dbReference type="InterPro" id="IPR015422">
    <property type="entry name" value="PyrdxlP-dep_Trfase_small"/>
</dbReference>
<dbReference type="Gene3D" id="3.40.640.10">
    <property type="entry name" value="Type I PLP-dependent aspartate aminotransferase-like (Major domain)"/>
    <property type="match status" value="1"/>
</dbReference>
<dbReference type="EMBL" id="JACCFY010000001">
    <property type="protein sequence ID" value="NYJ78316.1"/>
    <property type="molecule type" value="Genomic_DNA"/>
</dbReference>
<organism evidence="8 9">
    <name type="scientific">Nesterenkonia xinjiangensis</name>
    <dbReference type="NCBI Taxonomy" id="225327"/>
    <lineage>
        <taxon>Bacteria</taxon>
        <taxon>Bacillati</taxon>
        <taxon>Actinomycetota</taxon>
        <taxon>Actinomycetes</taxon>
        <taxon>Micrococcales</taxon>
        <taxon>Micrococcaceae</taxon>
        <taxon>Nesterenkonia</taxon>
    </lineage>
</organism>
<keyword evidence="4 8" id="KW-0456">Lyase</keyword>
<dbReference type="InterPro" id="IPR004839">
    <property type="entry name" value="Aminotransferase_I/II_large"/>
</dbReference>
<dbReference type="GO" id="GO:0047804">
    <property type="term" value="F:cysteine-S-conjugate beta-lyase activity"/>
    <property type="evidence" value="ECO:0007669"/>
    <property type="project" value="UniProtKB-EC"/>
</dbReference>
<evidence type="ECO:0000313" key="9">
    <source>
        <dbReference type="Proteomes" id="UP000535437"/>
    </source>
</evidence>
<keyword evidence="9" id="KW-1185">Reference proteome</keyword>
<dbReference type="InterPro" id="IPR051798">
    <property type="entry name" value="Class-II_PLP-Dep_Aminotrans"/>
</dbReference>
<dbReference type="CDD" id="cd00609">
    <property type="entry name" value="AAT_like"/>
    <property type="match status" value="1"/>
</dbReference>
<dbReference type="AlphaFoldDB" id="A0A7Z0GNF2"/>
<dbReference type="PANTHER" id="PTHR43525:SF2">
    <property type="entry name" value="CYSTATHIONINE BETA-LYASE-RELATED"/>
    <property type="match status" value="1"/>
</dbReference>